<feature type="disulfide bond" evidence="8">
    <location>
        <begin position="175"/>
        <end position="187"/>
    </location>
</feature>
<evidence type="ECO:0000256" key="9">
    <source>
        <dbReference type="SAM" id="SignalP"/>
    </source>
</evidence>
<evidence type="ECO:0000259" key="10">
    <source>
        <dbReference type="PROSITE" id="PS50941"/>
    </source>
</evidence>
<dbReference type="PROSITE" id="PS50941">
    <property type="entry name" value="CHIT_BIND_I_2"/>
    <property type="match status" value="3"/>
</dbReference>
<dbReference type="Proteomes" id="UP001369815">
    <property type="component" value="Unassembled WGS sequence"/>
</dbReference>
<protein>
    <recommendedName>
        <fullName evidence="14">Chitin deacetylase</fullName>
    </recommendedName>
</protein>
<dbReference type="InterPro" id="IPR018371">
    <property type="entry name" value="Chitin-binding_1_CS"/>
</dbReference>
<evidence type="ECO:0000313" key="12">
    <source>
        <dbReference type="EMBL" id="KAK6958173.1"/>
    </source>
</evidence>
<feature type="domain" description="Chitin-binding type-1" evidence="10">
    <location>
        <begin position="163"/>
        <end position="209"/>
    </location>
</feature>
<feature type="signal peptide" evidence="9">
    <location>
        <begin position="1"/>
        <end position="30"/>
    </location>
</feature>
<dbReference type="CDD" id="cd11618">
    <property type="entry name" value="ChtBD1_1"/>
    <property type="match status" value="2"/>
</dbReference>
<feature type="chain" id="PRO_5043500750" description="Chitin deacetylase" evidence="9">
    <location>
        <begin position="31"/>
        <end position="458"/>
    </location>
</feature>
<evidence type="ECO:0000256" key="4">
    <source>
        <dbReference type="ARBA" id="ARBA00022729"/>
    </source>
</evidence>
<evidence type="ECO:0000313" key="13">
    <source>
        <dbReference type="Proteomes" id="UP001369815"/>
    </source>
</evidence>
<feature type="disulfide bond" evidence="8">
    <location>
        <begin position="124"/>
        <end position="138"/>
    </location>
</feature>
<keyword evidence="8" id="KW-1015">Disulfide bond</keyword>
<dbReference type="EMBL" id="JBANMG010000001">
    <property type="protein sequence ID" value="KAK6958173.1"/>
    <property type="molecule type" value="Genomic_DNA"/>
</dbReference>
<dbReference type="CDD" id="cd00035">
    <property type="entry name" value="ChtBD1"/>
    <property type="match status" value="1"/>
</dbReference>
<comment type="caution">
    <text evidence="8">Lacks conserved residue(s) required for the propagation of feature annotation.</text>
</comment>
<sequence>MYSRIRVSLIVVSQIAIGFAFVVAPPPTLSQRDVSPDLTCGNTGAGTKGYTCSDNLCCSQYGYCGNSTDYCATGCQEKFGRCSGSGGDGDGDGGDEGDGGTSPDLTCGNTGAGEHGYICPTGDCCSQYGYCGNSTDYCGVGCQSAFGTCSPGGGGGNGGSSGDGRCGPDFDDQVCGATECCSISGYCGTTPDYCNAPDCLFDYGPACDANKIPSGTNTSTLNRSPLGSVAVGGVGIYDCENEGDVALTFDDGPGQYTSELLDLLARYKAKATFFITGINNGKGEIDNTSLQWPSIIKRMHTDNHQIASHTWSHADLSAITSARRRDEMVKNEMAFRNILGFIPTYMRPPYSSCTRASGCEDDMAALRYHVIYFDLDTADYLNDSPSLIQNSKDNFDEFFVGLSPDEDDALVISHDIHEQTVHNLTEYMLKGIQSRGYKAVTVGECLGDPVQNWYRQVS</sequence>
<feature type="disulfide bond" evidence="8">
    <location>
        <begin position="57"/>
        <end position="71"/>
    </location>
</feature>
<evidence type="ECO:0008006" key="14">
    <source>
        <dbReference type="Google" id="ProtNLM"/>
    </source>
</evidence>
<dbReference type="AlphaFoldDB" id="A0AAX6N0F8"/>
<evidence type="ECO:0000256" key="8">
    <source>
        <dbReference type="PROSITE-ProRule" id="PRU00261"/>
    </source>
</evidence>
<accession>A0AAX6N0F8</accession>
<evidence type="ECO:0000256" key="1">
    <source>
        <dbReference type="ARBA" id="ARBA00001941"/>
    </source>
</evidence>
<feature type="disulfide bond" evidence="8">
    <location>
        <begin position="52"/>
        <end position="64"/>
    </location>
</feature>
<name>A0AAX6N0F8_9PEZI</name>
<dbReference type="PROSITE" id="PS00026">
    <property type="entry name" value="CHIT_BIND_I_1"/>
    <property type="match status" value="2"/>
</dbReference>
<dbReference type="Gene3D" id="3.20.20.370">
    <property type="entry name" value="Glycoside hydrolase/deacetylase"/>
    <property type="match status" value="1"/>
</dbReference>
<dbReference type="GO" id="GO:0016810">
    <property type="term" value="F:hydrolase activity, acting on carbon-nitrogen (but not peptide) bonds"/>
    <property type="evidence" value="ECO:0007669"/>
    <property type="project" value="InterPro"/>
</dbReference>
<keyword evidence="5" id="KW-0378">Hydrolase</keyword>
<comment type="caution">
    <text evidence="12">The sequence shown here is derived from an EMBL/GenBank/DDBJ whole genome shotgun (WGS) entry which is preliminary data.</text>
</comment>
<comment type="cofactor">
    <cofactor evidence="1">
        <name>Co(2+)</name>
        <dbReference type="ChEBI" id="CHEBI:48828"/>
    </cofactor>
</comment>
<reference evidence="12 13" key="1">
    <citation type="journal article" date="2024" name="Front Chem Biol">
        <title>Unveiling the potential of Daldinia eschscholtzii MFLUCC 19-0629 through bioactivity and bioinformatics studies for enhanced sustainable agriculture production.</title>
        <authorList>
            <person name="Brooks S."/>
            <person name="Weaver J.A."/>
            <person name="Klomchit A."/>
            <person name="Alharthi S.A."/>
            <person name="Onlamun T."/>
            <person name="Nurani R."/>
            <person name="Vong T.K."/>
            <person name="Alberti F."/>
            <person name="Greco C."/>
        </authorList>
    </citation>
    <scope>NUCLEOTIDE SEQUENCE [LARGE SCALE GENOMIC DNA]</scope>
    <source>
        <strain evidence="12">MFLUCC 19-0629</strain>
    </source>
</reference>
<feature type="domain" description="Chitin-binding type-1" evidence="10">
    <location>
        <begin position="37"/>
        <end position="84"/>
    </location>
</feature>
<dbReference type="PANTHER" id="PTHR46471:SF4">
    <property type="entry name" value="CHITIN DEACETYLASE"/>
    <property type="match status" value="1"/>
</dbReference>
<feature type="disulfide bond" evidence="8">
    <location>
        <begin position="119"/>
        <end position="131"/>
    </location>
</feature>
<gene>
    <name evidence="12" type="ORF">Daesc_000968</name>
</gene>
<evidence type="ECO:0000259" key="11">
    <source>
        <dbReference type="PROSITE" id="PS51677"/>
    </source>
</evidence>
<evidence type="ECO:0000256" key="6">
    <source>
        <dbReference type="ARBA" id="ARBA00023277"/>
    </source>
</evidence>
<dbReference type="PROSITE" id="PS51677">
    <property type="entry name" value="NODB"/>
    <property type="match status" value="1"/>
</dbReference>
<evidence type="ECO:0000256" key="7">
    <source>
        <dbReference type="ARBA" id="ARBA00023285"/>
    </source>
</evidence>
<evidence type="ECO:0000256" key="2">
    <source>
        <dbReference type="ARBA" id="ARBA00022669"/>
    </source>
</evidence>
<keyword evidence="3" id="KW-0479">Metal-binding</keyword>
<dbReference type="SUPFAM" id="SSF88713">
    <property type="entry name" value="Glycoside hydrolase/deacetylase"/>
    <property type="match status" value="1"/>
</dbReference>
<dbReference type="PANTHER" id="PTHR46471">
    <property type="entry name" value="CHITIN DEACETYLASE"/>
    <property type="match status" value="1"/>
</dbReference>
<evidence type="ECO:0000256" key="5">
    <source>
        <dbReference type="ARBA" id="ARBA00022801"/>
    </source>
</evidence>
<dbReference type="Pfam" id="PF00187">
    <property type="entry name" value="Chitin_bind_1"/>
    <property type="match status" value="3"/>
</dbReference>
<organism evidence="12 13">
    <name type="scientific">Daldinia eschscholtzii</name>
    <dbReference type="NCBI Taxonomy" id="292717"/>
    <lineage>
        <taxon>Eukaryota</taxon>
        <taxon>Fungi</taxon>
        <taxon>Dikarya</taxon>
        <taxon>Ascomycota</taxon>
        <taxon>Pezizomycotina</taxon>
        <taxon>Sordariomycetes</taxon>
        <taxon>Xylariomycetidae</taxon>
        <taxon>Xylariales</taxon>
        <taxon>Hypoxylaceae</taxon>
        <taxon>Daldinia</taxon>
    </lineage>
</organism>
<feature type="disulfide bond" evidence="8">
    <location>
        <begin position="166"/>
        <end position="181"/>
    </location>
</feature>
<dbReference type="GO" id="GO:0008061">
    <property type="term" value="F:chitin binding"/>
    <property type="evidence" value="ECO:0007669"/>
    <property type="project" value="UniProtKB-UniRule"/>
</dbReference>
<dbReference type="GO" id="GO:0005975">
    <property type="term" value="P:carbohydrate metabolic process"/>
    <property type="evidence" value="ECO:0007669"/>
    <property type="project" value="InterPro"/>
</dbReference>
<dbReference type="InterPro" id="IPR036861">
    <property type="entry name" value="Endochitinase-like_sf"/>
</dbReference>
<dbReference type="InterPro" id="IPR002509">
    <property type="entry name" value="NODB_dom"/>
</dbReference>
<dbReference type="SMART" id="SM00270">
    <property type="entry name" value="ChtBD1"/>
    <property type="match status" value="3"/>
</dbReference>
<keyword evidence="13" id="KW-1185">Reference proteome</keyword>
<dbReference type="Gene3D" id="3.30.60.10">
    <property type="entry name" value="Endochitinase-like"/>
    <property type="match status" value="3"/>
</dbReference>
<keyword evidence="7" id="KW-0170">Cobalt</keyword>
<feature type="disulfide bond" evidence="8">
    <location>
        <begin position="180"/>
        <end position="194"/>
    </location>
</feature>
<dbReference type="SUPFAM" id="SSF57016">
    <property type="entry name" value="Plant lectins/antimicrobial peptides"/>
    <property type="match status" value="3"/>
</dbReference>
<keyword evidence="2 8" id="KW-0147">Chitin-binding</keyword>
<dbReference type="GO" id="GO:0046872">
    <property type="term" value="F:metal ion binding"/>
    <property type="evidence" value="ECO:0007669"/>
    <property type="project" value="UniProtKB-KW"/>
</dbReference>
<keyword evidence="6" id="KW-0119">Carbohydrate metabolism</keyword>
<keyword evidence="4 9" id="KW-0732">Signal</keyword>
<proteinExistence type="predicted"/>
<evidence type="ECO:0000256" key="3">
    <source>
        <dbReference type="ARBA" id="ARBA00022723"/>
    </source>
</evidence>
<feature type="domain" description="Chitin-binding type-1" evidence="10">
    <location>
        <begin position="104"/>
        <end position="151"/>
    </location>
</feature>
<dbReference type="InterPro" id="IPR011330">
    <property type="entry name" value="Glyco_hydro/deAcase_b/a-brl"/>
</dbReference>
<dbReference type="CDD" id="cd10951">
    <property type="entry name" value="CE4_ClCDA_like"/>
    <property type="match status" value="1"/>
</dbReference>
<feature type="domain" description="NodB homology" evidence="11">
    <location>
        <begin position="243"/>
        <end position="440"/>
    </location>
</feature>
<dbReference type="Pfam" id="PF01522">
    <property type="entry name" value="Polysacc_deac_1"/>
    <property type="match status" value="1"/>
</dbReference>
<dbReference type="InterPro" id="IPR001002">
    <property type="entry name" value="Chitin-bd_1"/>
</dbReference>